<dbReference type="Proteomes" id="UP000283745">
    <property type="component" value="Unassembled WGS sequence"/>
</dbReference>
<reference evidence="1 2" key="1">
    <citation type="submission" date="2018-08" db="EMBL/GenBank/DDBJ databases">
        <title>A genome reference for cultivated species of the human gut microbiota.</title>
        <authorList>
            <person name="Zou Y."/>
            <person name="Xue W."/>
            <person name="Luo G."/>
        </authorList>
    </citation>
    <scope>NUCLEOTIDE SEQUENCE [LARGE SCALE GENOMIC DNA]</scope>
    <source>
        <strain evidence="1 2">AM28-23</strain>
    </source>
</reference>
<evidence type="ECO:0000313" key="1">
    <source>
        <dbReference type="EMBL" id="RHE41293.1"/>
    </source>
</evidence>
<accession>A0A414J9T8</accession>
<protein>
    <submittedName>
        <fullName evidence="1">Uncharacterized protein</fullName>
    </submittedName>
</protein>
<dbReference type="AlphaFoldDB" id="A0A414J9T8"/>
<dbReference type="EMBL" id="QSKF01000002">
    <property type="protein sequence ID" value="RHE41293.1"/>
    <property type="molecule type" value="Genomic_DNA"/>
</dbReference>
<proteinExistence type="predicted"/>
<organism evidence="1 2">
    <name type="scientific">Blautia obeum</name>
    <dbReference type="NCBI Taxonomy" id="40520"/>
    <lineage>
        <taxon>Bacteria</taxon>
        <taxon>Bacillati</taxon>
        <taxon>Bacillota</taxon>
        <taxon>Clostridia</taxon>
        <taxon>Lachnospirales</taxon>
        <taxon>Lachnospiraceae</taxon>
        <taxon>Blautia</taxon>
    </lineage>
</organism>
<gene>
    <name evidence="1" type="ORF">DW740_02985</name>
</gene>
<comment type="caution">
    <text evidence="1">The sequence shown here is derived from an EMBL/GenBank/DDBJ whole genome shotgun (WGS) entry which is preliminary data.</text>
</comment>
<sequence>MPYTVPNQRTVFIHRNMLLNDFLGIQNANWQAAARDLGAHALMLYLYLASNANNYEFALSPAAIRQAIGMPASTYRDQFVKLVDKGYLVQRKESTIYDFYETPQRVTHTEPIETIDGLDFTADAYGTPQTVNNEAGKDIEININKTDTINISGVEKQVSPTPIQFNF</sequence>
<evidence type="ECO:0000313" key="2">
    <source>
        <dbReference type="Proteomes" id="UP000283745"/>
    </source>
</evidence>
<name>A0A414J9T8_9FIRM</name>
<dbReference type="RefSeq" id="WP_118050037.1">
    <property type="nucleotide sequence ID" value="NZ_CABJFK010000002.1"/>
</dbReference>